<protein>
    <submittedName>
        <fullName evidence="1">Uncharacterized protein</fullName>
    </submittedName>
</protein>
<name>A0A0F9HER4_9ZZZZ</name>
<accession>A0A0F9HER4</accession>
<sequence>MDNLDEFENLFIKRGWDKYLQNYYKWVINGKDPNILIKFIEKIEGSKSKQSKKPSILELNNMSITYNPELDGYDIESSEDVDVGIKDCDELFHDDKTVGCKRSF</sequence>
<gene>
    <name evidence="1" type="ORF">LCGC14_1714550</name>
</gene>
<dbReference type="AlphaFoldDB" id="A0A0F9HER4"/>
<comment type="caution">
    <text evidence="1">The sequence shown here is derived from an EMBL/GenBank/DDBJ whole genome shotgun (WGS) entry which is preliminary data.</text>
</comment>
<dbReference type="EMBL" id="LAZR01015343">
    <property type="protein sequence ID" value="KKM13607.1"/>
    <property type="molecule type" value="Genomic_DNA"/>
</dbReference>
<evidence type="ECO:0000313" key="1">
    <source>
        <dbReference type="EMBL" id="KKM13607.1"/>
    </source>
</evidence>
<reference evidence="1" key="1">
    <citation type="journal article" date="2015" name="Nature">
        <title>Complex archaea that bridge the gap between prokaryotes and eukaryotes.</title>
        <authorList>
            <person name="Spang A."/>
            <person name="Saw J.H."/>
            <person name="Jorgensen S.L."/>
            <person name="Zaremba-Niedzwiedzka K."/>
            <person name="Martijn J."/>
            <person name="Lind A.E."/>
            <person name="van Eijk R."/>
            <person name="Schleper C."/>
            <person name="Guy L."/>
            <person name="Ettema T.J."/>
        </authorList>
    </citation>
    <scope>NUCLEOTIDE SEQUENCE</scope>
</reference>
<organism evidence="1">
    <name type="scientific">marine sediment metagenome</name>
    <dbReference type="NCBI Taxonomy" id="412755"/>
    <lineage>
        <taxon>unclassified sequences</taxon>
        <taxon>metagenomes</taxon>
        <taxon>ecological metagenomes</taxon>
    </lineage>
</organism>
<proteinExistence type="predicted"/>